<evidence type="ECO:0000313" key="1">
    <source>
        <dbReference type="EMBL" id="CAB4628985.1"/>
    </source>
</evidence>
<name>A0A6J6IX04_9ZZZZ</name>
<gene>
    <name evidence="1" type="ORF">UFOPK2131_00152</name>
</gene>
<reference evidence="1" key="1">
    <citation type="submission" date="2020-05" db="EMBL/GenBank/DDBJ databases">
        <authorList>
            <person name="Chiriac C."/>
            <person name="Salcher M."/>
            <person name="Ghai R."/>
            <person name="Kavagutti S V."/>
        </authorList>
    </citation>
    <scope>NUCLEOTIDE SEQUENCE</scope>
</reference>
<organism evidence="1">
    <name type="scientific">freshwater metagenome</name>
    <dbReference type="NCBI Taxonomy" id="449393"/>
    <lineage>
        <taxon>unclassified sequences</taxon>
        <taxon>metagenomes</taxon>
        <taxon>ecological metagenomes</taxon>
    </lineage>
</organism>
<dbReference type="EMBL" id="CAEZVT010000004">
    <property type="protein sequence ID" value="CAB4628985.1"/>
    <property type="molecule type" value="Genomic_DNA"/>
</dbReference>
<dbReference type="AlphaFoldDB" id="A0A6J6IX04"/>
<proteinExistence type="predicted"/>
<accession>A0A6J6IX04</accession>
<sequence length="516" mass="54804">MKKLASIVLALALVGSGVSPSSAQDAYNPDIIPPTQGTATFQVGEEGASIHYSTLFAQNRSGATVATCDAVTDADCSSSKVDGIVASSILKVCSSSSENNCVLRLEMAGADGVFHQASFVRNANGMQFPANSSTGYSGATTPALFSLPQVPSASGTTDYAVIVRAESGLDWREGKFKTSGVFASVRPFRAQAGNYQAPFQNITDKNHRGEKGLGIGGHGYECAWSENGTCGVLQDFAADTRVRLTIRITSDVGGWFKGRIKNPLISVSRPRSDVNEITVEAAPAEVARMVYKTSIAGLTPTEREYGMLNGMAGSWDSQFISWAGASYSSTFGYLNYLRTKVQDTTSGSNTYWNFSSSGQQSGNSCLSDTSQVLGIVTTNSMAYNGGAPQFKNGFLNYEVAGLHYQPDGITKVQGSYDLVIKSEVARCLYGFSRAPLSATISVVGDGDKSIATTVVSEKNGWLKLAAYGFSFSKKTIRAKITKAKPTSIVCVSASDESKVRNVKAINPKCPKGFRQK</sequence>
<protein>
    <submittedName>
        <fullName evidence="1">Unannotated protein</fullName>
    </submittedName>
</protein>